<evidence type="ECO:0000256" key="1">
    <source>
        <dbReference type="ARBA" id="ARBA00001947"/>
    </source>
</evidence>
<dbReference type="EMBL" id="CP049806">
    <property type="protein sequence ID" value="QIT19207.1"/>
    <property type="molecule type" value="Genomic_DNA"/>
</dbReference>
<proteinExistence type="inferred from homology"/>
<dbReference type="PRINTS" id="PR01270">
    <property type="entry name" value="HDASUPER"/>
</dbReference>
<dbReference type="AlphaFoldDB" id="A0A6H0FXU4"/>
<dbReference type="InterPro" id="IPR023801">
    <property type="entry name" value="His_deacetylse_dom"/>
</dbReference>
<dbReference type="GO" id="GO:0046872">
    <property type="term" value="F:metal ion binding"/>
    <property type="evidence" value="ECO:0007669"/>
    <property type="project" value="UniProtKB-KW"/>
</dbReference>
<keyword evidence="5" id="KW-0862">Zinc</keyword>
<dbReference type="Pfam" id="PF00850">
    <property type="entry name" value="Hist_deacetyl"/>
    <property type="match status" value="1"/>
</dbReference>
<evidence type="ECO:0000256" key="5">
    <source>
        <dbReference type="ARBA" id="ARBA00022833"/>
    </source>
</evidence>
<gene>
    <name evidence="6" type="ORF">G8E09_16695</name>
</gene>
<dbReference type="GO" id="GO:0040029">
    <property type="term" value="P:epigenetic regulation of gene expression"/>
    <property type="evidence" value="ECO:0007669"/>
    <property type="project" value="TreeGrafter"/>
</dbReference>
<dbReference type="InterPro" id="IPR023696">
    <property type="entry name" value="Ureohydrolase_dom_sf"/>
</dbReference>
<accession>A0A6H0FXU4</accession>
<protein>
    <submittedName>
        <fullName evidence="6">Histone deacetylase family protein</fullName>
    </submittedName>
</protein>
<dbReference type="InterPro" id="IPR037138">
    <property type="entry name" value="His_deacetylse_dom_sf"/>
</dbReference>
<evidence type="ECO:0000256" key="3">
    <source>
        <dbReference type="ARBA" id="ARBA00022723"/>
    </source>
</evidence>
<dbReference type="Gene3D" id="3.40.800.20">
    <property type="entry name" value="Histone deacetylase domain"/>
    <property type="match status" value="1"/>
</dbReference>
<keyword evidence="4" id="KW-0378">Hydrolase</keyword>
<evidence type="ECO:0000256" key="4">
    <source>
        <dbReference type="ARBA" id="ARBA00022801"/>
    </source>
</evidence>
<dbReference type="CDD" id="cd10001">
    <property type="entry name" value="HDAC_classII_APAH"/>
    <property type="match status" value="1"/>
</dbReference>
<evidence type="ECO:0000256" key="2">
    <source>
        <dbReference type="ARBA" id="ARBA00005947"/>
    </source>
</evidence>
<evidence type="ECO:0000313" key="7">
    <source>
        <dbReference type="Proteomes" id="UP000501692"/>
    </source>
</evidence>
<dbReference type="GO" id="GO:0016787">
    <property type="term" value="F:hydrolase activity"/>
    <property type="evidence" value="ECO:0007669"/>
    <property type="project" value="UniProtKB-KW"/>
</dbReference>
<dbReference type="GO" id="GO:0004407">
    <property type="term" value="F:histone deacetylase activity"/>
    <property type="evidence" value="ECO:0007669"/>
    <property type="project" value="TreeGrafter"/>
</dbReference>
<dbReference type="PANTHER" id="PTHR10625">
    <property type="entry name" value="HISTONE DEACETYLASE HDAC1-RELATED"/>
    <property type="match status" value="1"/>
</dbReference>
<evidence type="ECO:0000313" key="6">
    <source>
        <dbReference type="EMBL" id="QIT19207.1"/>
    </source>
</evidence>
<organism evidence="6 7">
    <name type="scientific">Acinetobacter pittii</name>
    <name type="common">Acinetobacter genomosp. 3</name>
    <dbReference type="NCBI Taxonomy" id="48296"/>
    <lineage>
        <taxon>Bacteria</taxon>
        <taxon>Pseudomonadati</taxon>
        <taxon>Pseudomonadota</taxon>
        <taxon>Gammaproteobacteria</taxon>
        <taxon>Moraxellales</taxon>
        <taxon>Moraxellaceae</taxon>
        <taxon>Acinetobacter</taxon>
        <taxon>Acinetobacter calcoaceticus/baumannii complex</taxon>
    </lineage>
</organism>
<comment type="cofactor">
    <cofactor evidence="1">
        <name>Zn(2+)</name>
        <dbReference type="ChEBI" id="CHEBI:29105"/>
    </cofactor>
</comment>
<dbReference type="SUPFAM" id="SSF52768">
    <property type="entry name" value="Arginase/deacetylase"/>
    <property type="match status" value="1"/>
</dbReference>
<reference evidence="6 7" key="1">
    <citation type="submission" date="2020-03" db="EMBL/GenBank/DDBJ databases">
        <authorList>
            <person name="Zhang L."/>
            <person name="Han X."/>
            <person name="Chen Y."/>
            <person name="Yu Y."/>
        </authorList>
    </citation>
    <scope>NUCLEOTIDE SEQUENCE [LARGE SCALE GENOMIC DNA]</scope>
    <source>
        <strain evidence="6 7">A1254</strain>
    </source>
</reference>
<keyword evidence="3" id="KW-0479">Metal-binding</keyword>
<name>A0A6H0FXU4_ACIPI</name>
<comment type="similarity">
    <text evidence="2">Belongs to the histone deacetylase family.</text>
</comment>
<sequence length="354" mass="39877">MKLFFHSEQLKHRPASYYSRGKMRQPQEKPERMYELLKTVERLNLPIFTAKDFGTKPLLEVHTMGYLDFLQNAYKEWTALPEDWGDEVLSNIFIRENNREIGILAKAAKYLADGSAPIGKDTWISVYWSAQTALSCADAIAKEGEQLAIGLTRPAGHHARKDGAGGFCYVNNAAVIAQYLKKYYSRIAIVDTDMHHGQGIQEIFYDRSDVLYVSVHGDPTNFYPVVTGFADEYGVGEGYGYNKNYPMPHGSSENTFFKFLDKAVDFVKIFQPEVVIHVMGFDVFVDDPQAKCAVSTSGFQNIAEKIKSIGVPTISLIEGGYCIEKLDENFESFLKGFDIQSSYTRGEKQEVGII</sequence>
<dbReference type="PANTHER" id="PTHR10625:SF17">
    <property type="entry name" value="HISTONE DEACETYLASE 8"/>
    <property type="match status" value="1"/>
</dbReference>
<dbReference type="InterPro" id="IPR000286">
    <property type="entry name" value="HDACs"/>
</dbReference>
<dbReference type="Proteomes" id="UP000501692">
    <property type="component" value="Chromosome"/>
</dbReference>
<dbReference type="RefSeq" id="WP_032003230.1">
    <property type="nucleotide sequence ID" value="NZ_CAJHHN010000003.1"/>
</dbReference>